<evidence type="ECO:0000313" key="1">
    <source>
        <dbReference type="EMBL" id="KAE9401027.1"/>
    </source>
</evidence>
<gene>
    <name evidence="1" type="ORF">BT96DRAFT_974938</name>
</gene>
<reference evidence="1" key="1">
    <citation type="journal article" date="2019" name="Environ. Microbiol.">
        <title>Fungal ecological strategies reflected in gene transcription - a case study of two litter decomposers.</title>
        <authorList>
            <person name="Barbi F."/>
            <person name="Kohler A."/>
            <person name="Barry K."/>
            <person name="Baskaran P."/>
            <person name="Daum C."/>
            <person name="Fauchery L."/>
            <person name="Ihrmark K."/>
            <person name="Kuo A."/>
            <person name="LaButti K."/>
            <person name="Lipzen A."/>
            <person name="Morin E."/>
            <person name="Grigoriev I.V."/>
            <person name="Henrissat B."/>
            <person name="Lindahl B."/>
            <person name="Martin F."/>
        </authorList>
    </citation>
    <scope>NUCLEOTIDE SEQUENCE</scope>
    <source>
        <strain evidence="1">JB14</strain>
    </source>
</reference>
<keyword evidence="2" id="KW-1185">Reference proteome</keyword>
<feature type="non-terminal residue" evidence="1">
    <location>
        <position position="185"/>
    </location>
</feature>
<proteinExistence type="predicted"/>
<evidence type="ECO:0000313" key="2">
    <source>
        <dbReference type="Proteomes" id="UP000799118"/>
    </source>
</evidence>
<name>A0A6A4HVT2_9AGAR</name>
<protein>
    <submittedName>
        <fullName evidence="1">Uncharacterized protein</fullName>
    </submittedName>
</protein>
<dbReference type="Proteomes" id="UP000799118">
    <property type="component" value="Unassembled WGS sequence"/>
</dbReference>
<sequence>MLTTVSPYPNKTLTIDKSQSIQVTLTDTPPTIFYKVELPPNSRFPATTPYFVDAPIAPEGFLGWKDKGFLDALSLSASAFFSRSEPVDLDSNSSYGVELALKGVISLETEEDQRFALYRMLTEAEFYALHLRSIQGVLVPKHYGLWLCCTGDHGLGAAYEHHILYNPRNDSIRIIDFAEAVVKHE</sequence>
<organism evidence="1 2">
    <name type="scientific">Gymnopus androsaceus JB14</name>
    <dbReference type="NCBI Taxonomy" id="1447944"/>
    <lineage>
        <taxon>Eukaryota</taxon>
        <taxon>Fungi</taxon>
        <taxon>Dikarya</taxon>
        <taxon>Basidiomycota</taxon>
        <taxon>Agaricomycotina</taxon>
        <taxon>Agaricomycetes</taxon>
        <taxon>Agaricomycetidae</taxon>
        <taxon>Agaricales</taxon>
        <taxon>Marasmiineae</taxon>
        <taxon>Omphalotaceae</taxon>
        <taxon>Gymnopus</taxon>
    </lineage>
</organism>
<dbReference type="AlphaFoldDB" id="A0A6A4HVT2"/>
<dbReference type="OrthoDB" id="2821489at2759"/>
<accession>A0A6A4HVT2</accession>
<dbReference type="EMBL" id="ML769450">
    <property type="protein sequence ID" value="KAE9401027.1"/>
    <property type="molecule type" value="Genomic_DNA"/>
</dbReference>